<dbReference type="RefSeq" id="WP_092066173.1">
    <property type="nucleotide sequence ID" value="NZ_FNIN01000013.1"/>
</dbReference>
<dbReference type="PANTHER" id="PTHR43429">
    <property type="entry name" value="PYRIDINE NUCLEOTIDE-DISULFIDE OXIDOREDUCTASE DOMAIN-CONTAINING"/>
    <property type="match status" value="1"/>
</dbReference>
<comment type="cofactor">
    <cofactor evidence="1">
        <name>FAD</name>
        <dbReference type="ChEBI" id="CHEBI:57692"/>
    </cofactor>
</comment>
<gene>
    <name evidence="7" type="ORF">SAMN04488516_11316</name>
</gene>
<keyword evidence="4" id="KW-0274">FAD</keyword>
<sequence>MKYVIIGNGVSSIGAIEGIRKRDGNGQITVLTEENFLTYGRPLISYYLAGKVGDDKLALRPEDFYEKNRVEVKLGCEVIKINCADKRVILRGGEEVEYDRLLLATGGTPFCPPLKGSDGEGVYFFTTLAHAKKLAQVVDKLKKVVVIGGGLIGLKAAESLFDRGVKVSIVELAPRVLSAAFDDIAGKIVANRLEEVGISIFCKTTAQEIKRDKAGNIKGVLLQNGKFLEADAVVIAIGVVPNISLAKDAGLKINRGIIVDKFLTTSDTNIFAAGDVAEAWDMLVDEPRVVPIWPNAYSQGYFAGQNMADAKVEYEGGIPMNSIGFYGLPTISIGIVNPPKDQDFEIEVFVDEEKEIYRKLVFKGDFLVGCVLVGDIDMAGRYAGYIRFQVPVKEEEVKFNLKNNKPTYLQWPEEIFQARWNKDARIR</sequence>
<comment type="similarity">
    <text evidence="2">Belongs to the FAD-dependent oxidoreductase family.</text>
</comment>
<dbReference type="AlphaFoldDB" id="A0A1H0FMF6"/>
<dbReference type="PANTHER" id="PTHR43429:SF3">
    <property type="entry name" value="NITRITE REDUCTASE [NAD(P)H]"/>
    <property type="match status" value="1"/>
</dbReference>
<evidence type="ECO:0000259" key="5">
    <source>
        <dbReference type="Pfam" id="PF07992"/>
    </source>
</evidence>
<evidence type="ECO:0000256" key="1">
    <source>
        <dbReference type="ARBA" id="ARBA00001974"/>
    </source>
</evidence>
<dbReference type="InterPro" id="IPR050260">
    <property type="entry name" value="FAD-bd_OxRdtase"/>
</dbReference>
<evidence type="ECO:0000256" key="3">
    <source>
        <dbReference type="ARBA" id="ARBA00022630"/>
    </source>
</evidence>
<dbReference type="InterPro" id="IPR041575">
    <property type="entry name" value="Rubredoxin_C"/>
</dbReference>
<feature type="domain" description="FAD/NAD(P)-binding" evidence="5">
    <location>
        <begin position="1"/>
        <end position="300"/>
    </location>
</feature>
<dbReference type="InterPro" id="IPR036188">
    <property type="entry name" value="FAD/NAD-bd_sf"/>
</dbReference>
<dbReference type="OrthoDB" id="9768666at2"/>
<dbReference type="PRINTS" id="PR00469">
    <property type="entry name" value="PNDRDTASEII"/>
</dbReference>
<dbReference type="Pfam" id="PF18267">
    <property type="entry name" value="Rubredoxin_C"/>
    <property type="match status" value="1"/>
</dbReference>
<dbReference type="InterPro" id="IPR016156">
    <property type="entry name" value="FAD/NAD-linked_Rdtase_dimer_sf"/>
</dbReference>
<feature type="domain" description="NADH-rubredoxin oxidoreductase C-terminal" evidence="6">
    <location>
        <begin position="319"/>
        <end position="387"/>
    </location>
</feature>
<dbReference type="EMBL" id="FNIN01000013">
    <property type="protein sequence ID" value="SDN95659.1"/>
    <property type="molecule type" value="Genomic_DNA"/>
</dbReference>
<dbReference type="PRINTS" id="PR00368">
    <property type="entry name" value="FADPNR"/>
</dbReference>
<accession>A0A1H0FMF6</accession>
<evidence type="ECO:0000256" key="4">
    <source>
        <dbReference type="ARBA" id="ARBA00022827"/>
    </source>
</evidence>
<dbReference type="STRING" id="206665.SAMN04488516_11316"/>
<evidence type="ECO:0000313" key="7">
    <source>
        <dbReference type="EMBL" id="SDN95659.1"/>
    </source>
</evidence>
<keyword evidence="8" id="KW-1185">Reference proteome</keyword>
<keyword evidence="3" id="KW-0285">Flavoprotein</keyword>
<evidence type="ECO:0000259" key="6">
    <source>
        <dbReference type="Pfam" id="PF18267"/>
    </source>
</evidence>
<dbReference type="Pfam" id="PF07992">
    <property type="entry name" value="Pyr_redox_2"/>
    <property type="match status" value="1"/>
</dbReference>
<dbReference type="InterPro" id="IPR023753">
    <property type="entry name" value="FAD/NAD-binding_dom"/>
</dbReference>
<dbReference type="Gene3D" id="3.30.390.30">
    <property type="match status" value="1"/>
</dbReference>
<evidence type="ECO:0000313" key="8">
    <source>
        <dbReference type="Proteomes" id="UP000199602"/>
    </source>
</evidence>
<dbReference type="Proteomes" id="UP000199602">
    <property type="component" value="Unassembled WGS sequence"/>
</dbReference>
<dbReference type="Gene3D" id="3.50.50.60">
    <property type="entry name" value="FAD/NAD(P)-binding domain"/>
    <property type="match status" value="2"/>
</dbReference>
<dbReference type="SUPFAM" id="SSF51905">
    <property type="entry name" value="FAD/NAD(P)-binding domain"/>
    <property type="match status" value="2"/>
</dbReference>
<dbReference type="GO" id="GO:0016491">
    <property type="term" value="F:oxidoreductase activity"/>
    <property type="evidence" value="ECO:0007669"/>
    <property type="project" value="InterPro"/>
</dbReference>
<evidence type="ECO:0000256" key="2">
    <source>
        <dbReference type="ARBA" id="ARBA00006442"/>
    </source>
</evidence>
<proteinExistence type="inferred from homology"/>
<name>A0A1H0FMF6_9BACT</name>
<protein>
    <submittedName>
        <fullName evidence="7">Pyridine nucleotide-disulphide oxidoreductase</fullName>
    </submittedName>
</protein>
<organism evidence="7 8">
    <name type="scientific">Desulfonauticus submarinus</name>
    <dbReference type="NCBI Taxonomy" id="206665"/>
    <lineage>
        <taxon>Bacteria</taxon>
        <taxon>Pseudomonadati</taxon>
        <taxon>Thermodesulfobacteriota</taxon>
        <taxon>Desulfovibrionia</taxon>
        <taxon>Desulfovibrionales</taxon>
        <taxon>Desulfonauticaceae</taxon>
        <taxon>Desulfonauticus</taxon>
    </lineage>
</organism>
<reference evidence="7 8" key="1">
    <citation type="submission" date="2016-10" db="EMBL/GenBank/DDBJ databases">
        <authorList>
            <person name="de Groot N.N."/>
        </authorList>
    </citation>
    <scope>NUCLEOTIDE SEQUENCE [LARGE SCALE GENOMIC DNA]</scope>
    <source>
        <strain evidence="7 8">DSM 15269</strain>
    </source>
</reference>